<sequence length="1177" mass="137358">MRPLKLRISGLNSFAEEQVIDFERLTERGLFGIFGPTGSGKSTIIDAITLSMYGKIPRNSREFINTNSISTSVSYEFEIGIGAERKRYIVERNIKKDLKTGGYKTTLARIREMGEKGEKVLCEGDREVQKKIAEILGLTAEDFTRSVVLPQGKFSDFLKLTGKDRRDMLERIFGLEKYGNNLLKKIREVKNEKNLILNRVSGELSRYEGVSSEALQEMTKKLEILKGQEEKLAAEKNRLDLEKEKLKAIWEKQQELNQYLQKKELLEGKIEEIERKKVKIKKAEKALSVKPYIDAVNETNSKIAQNKEEVEKYTKELTVIEENLKKIEKEYDIALQKKEEKIPLLIEKEEKLKRALQIQKEVKTINEEREKLLKTYRAVEKEIEKLKKELEILSNDIEITKKVLEDKDKKIEELKISSGQREKIFSALEVQKEFERIEKDKREKEVKIFELEEAIKRQQKEHERLKNLIKQKEEEIQALEEKIRNLEGHMPPTSDELLIMQQQLEEQKSKFLEAKENDELRQNIKGILDEISDLKGKLKEQIKKLEDDIKTKSKQLENLTKEIEEIQRQNIAGELAKDLEEGMPCPVCGSVHHVKLAQKIDEELINEKRAFEEIFKREIEEFQNQLLKLKGELVALEAKEELHKKEYDRVEEKLKGIDIKAFEQNVGQLQLRFEKAKLKTERWNKEKEEINALLKKLGEEKAQLDLEEARLKESLGKDVKALKELKVSVEELSRAYSCILDQLESLRTELEIRDFKQKVVEINEKDREVEKLQKESELLEKKLEELVNKKEILSNKINELLIKKAQIVEIGKEKSKYLQERQKEIDILSEGKEIENYLKEVQRERENILKEEKILKEQFENEKKKRQETENKKVSALENQILLNNMLKDQFEKLNASISKNGFKDEKEVMECFLDEGTIKSLEEEIKNFENEYISICSNIERLDSTLNGQRIEEEVWRNLEEKIKETEQALSEKRKEIGATQKTLEDIQNNLQKVEELTEQKKELEQLLDMLEDLDKLFQGNHFVEFVATRQLKLITFSASKRLKEITRGRYALELDSDNNFVMRDDFNGGTRRSVDTLSGGETFLTSLSLALALSSHIQLKGRAPLEFFFLDEGFGSLDSELLDVVMTSLERLRNDKMVVGIISHVEELKNRVPVKLIVIPPSTAGEGSKVRIEYS</sequence>
<evidence type="ECO:0000256" key="1">
    <source>
        <dbReference type="ARBA" id="ARBA00006930"/>
    </source>
</evidence>
<dbReference type="Pfam" id="PF13476">
    <property type="entry name" value="AAA_23"/>
    <property type="match status" value="1"/>
</dbReference>
<dbReference type="EMBL" id="CP002032">
    <property type="protein sequence ID" value="ADH60089.1"/>
    <property type="molecule type" value="Genomic_DNA"/>
</dbReference>
<feature type="domain" description="Rad50/SbcC-type AAA" evidence="5">
    <location>
        <begin position="5"/>
        <end position="226"/>
    </location>
</feature>
<evidence type="ECO:0000256" key="3">
    <source>
        <dbReference type="ARBA" id="ARBA00013368"/>
    </source>
</evidence>
<comment type="similarity">
    <text evidence="1">Belongs to the SMC family. SbcC subfamily.</text>
</comment>
<accession>A0ABM5LN11</accession>
<reference evidence="6 7" key="1">
    <citation type="submission" date="2010-05" db="EMBL/GenBank/DDBJ databases">
        <title>Complete sequence of Thermoanaerobacter mathranii subsp. mathranii mathranii str. A3.</title>
        <authorList>
            <consortium name="US DOE Joint Genome Institute"/>
            <person name="Lucas S."/>
            <person name="Copeland A."/>
            <person name="Lapidus A."/>
            <person name="Cheng J.-F."/>
            <person name="Bruce D."/>
            <person name="Goodwin L."/>
            <person name="Pitluck S."/>
            <person name="Held B."/>
            <person name="Detter J.C."/>
            <person name="Han C."/>
            <person name="Tapia R."/>
            <person name="Land M."/>
            <person name="Hauser L."/>
            <person name="Kyrpides N."/>
            <person name="Mikhailova N."/>
            <person name="Zhou J."/>
            <person name="Hemme C."/>
            <person name="Woyke T."/>
        </authorList>
    </citation>
    <scope>NUCLEOTIDE SEQUENCE [LARGE SCALE GENOMIC DNA]</scope>
    <source>
        <strain evidence="6 7">A3</strain>
    </source>
</reference>
<dbReference type="PANTHER" id="PTHR32114:SF2">
    <property type="entry name" value="ABC TRANSPORTER ABCH.3"/>
    <property type="match status" value="1"/>
</dbReference>
<evidence type="ECO:0000256" key="4">
    <source>
        <dbReference type="SAM" id="Coils"/>
    </source>
</evidence>
<feature type="coiled-coil region" evidence="4">
    <location>
        <begin position="215"/>
        <end position="576"/>
    </location>
</feature>
<evidence type="ECO:0000313" key="6">
    <source>
        <dbReference type="EMBL" id="ADH60089.1"/>
    </source>
</evidence>
<comment type="subunit">
    <text evidence="2">Heterodimer of SbcC and SbcD.</text>
</comment>
<evidence type="ECO:0000256" key="2">
    <source>
        <dbReference type="ARBA" id="ARBA00011322"/>
    </source>
</evidence>
<gene>
    <name evidence="6" type="ordered locus">Tmath_0311</name>
</gene>
<dbReference type="SUPFAM" id="SSF52540">
    <property type="entry name" value="P-loop containing nucleoside triphosphate hydrolases"/>
    <property type="match status" value="2"/>
</dbReference>
<dbReference type="RefSeq" id="WP_013149726.1">
    <property type="nucleotide sequence ID" value="NC_014209.1"/>
</dbReference>
<feature type="coiled-coil region" evidence="4">
    <location>
        <begin position="919"/>
        <end position="1018"/>
    </location>
</feature>
<dbReference type="InterPro" id="IPR027417">
    <property type="entry name" value="P-loop_NTPase"/>
</dbReference>
<name>A0ABM5LN11_THEM3</name>
<organism evidence="6 7">
    <name type="scientific">Thermoanaerobacter mathranii subsp. mathranii (strain DSM 11426 / CCUG 53645 / CIP 108742 / A3)</name>
    <dbReference type="NCBI Taxonomy" id="583358"/>
    <lineage>
        <taxon>Bacteria</taxon>
        <taxon>Bacillati</taxon>
        <taxon>Bacillota</taxon>
        <taxon>Clostridia</taxon>
        <taxon>Thermoanaerobacterales</taxon>
        <taxon>Thermoanaerobacteraceae</taxon>
        <taxon>Thermoanaerobacter</taxon>
    </lineage>
</organism>
<dbReference type="Pfam" id="PF13558">
    <property type="entry name" value="SbcC_Walker_B"/>
    <property type="match status" value="1"/>
</dbReference>
<dbReference type="Proteomes" id="UP000002064">
    <property type="component" value="Chromosome"/>
</dbReference>
<evidence type="ECO:0000313" key="7">
    <source>
        <dbReference type="Proteomes" id="UP000002064"/>
    </source>
</evidence>
<dbReference type="Gene3D" id="3.40.50.300">
    <property type="entry name" value="P-loop containing nucleotide triphosphate hydrolases"/>
    <property type="match status" value="2"/>
</dbReference>
<keyword evidence="7" id="KW-1185">Reference proteome</keyword>
<feature type="coiled-coil region" evidence="4">
    <location>
        <begin position="831"/>
        <end position="879"/>
    </location>
</feature>
<dbReference type="PANTHER" id="PTHR32114">
    <property type="entry name" value="ABC TRANSPORTER ABCH.3"/>
    <property type="match status" value="1"/>
</dbReference>
<feature type="coiled-coil region" evidence="4">
    <location>
        <begin position="612"/>
        <end position="803"/>
    </location>
</feature>
<proteinExistence type="inferred from homology"/>
<keyword evidence="4" id="KW-0175">Coiled coil</keyword>
<evidence type="ECO:0000259" key="5">
    <source>
        <dbReference type="Pfam" id="PF13476"/>
    </source>
</evidence>
<protein>
    <recommendedName>
        <fullName evidence="3">Nuclease SbcCD subunit C</fullName>
    </recommendedName>
</protein>
<dbReference type="InterPro" id="IPR038729">
    <property type="entry name" value="Rad50/SbcC_AAA"/>
</dbReference>